<feature type="domain" description="Glycosyltransferase 2-like" evidence="4">
    <location>
        <begin position="15"/>
        <end position="180"/>
    </location>
</feature>
<reference evidence="5 6" key="1">
    <citation type="submission" date="2015-10" db="EMBL/GenBank/DDBJ databases">
        <title>Draft Genome Sequence of Chlorobium limicola strain Frasassi Growing under Artificial Lighting in the Frasassi Cave System.</title>
        <authorList>
            <person name="Mansor M."/>
            <person name="Macalady J."/>
        </authorList>
    </citation>
    <scope>NUCLEOTIDE SEQUENCE [LARGE SCALE GENOMIC DNA]</scope>
    <source>
        <strain evidence="5 6">Frasassi</strain>
    </source>
</reference>
<dbReference type="Proteomes" id="UP000053937">
    <property type="component" value="Unassembled WGS sequence"/>
</dbReference>
<dbReference type="AlphaFoldDB" id="A0A101J9L6"/>
<dbReference type="Gene3D" id="3.90.550.10">
    <property type="entry name" value="Spore Coat Polysaccharide Biosynthesis Protein SpsA, Chain A"/>
    <property type="match status" value="1"/>
</dbReference>
<sequence length="249" mass="28019">MNPPLHKRTQSSAIVLIPTYNESENVARVIRTLFSLYPSGVDILVIDDNSPDGTAGIVKQLMPSCPGLNLIMRMSKLGLGTAYLAGFHHALKLGYRYIIEMDADLSHDPASLESLLDAMTSADLAIGSRYMNNTVNVVNWPLGRLILSKLASVYTRVITGMPVFDPTSGFKCFDRKVLEALDLDRIYSEGYSFQIEMNFRAWKKGFIIREVPIVFTDRTVGKSKMTRKNIREAIWIVWRLKIKSMIGKL</sequence>
<comment type="caution">
    <text evidence="5">The sequence shown here is derived from an EMBL/GenBank/DDBJ whole genome shotgun (WGS) entry which is preliminary data.</text>
</comment>
<proteinExistence type="inferred from homology"/>
<dbReference type="GO" id="GO:0009247">
    <property type="term" value="P:glycolipid biosynthetic process"/>
    <property type="evidence" value="ECO:0007669"/>
    <property type="project" value="TreeGrafter"/>
</dbReference>
<dbReference type="GO" id="GO:0016020">
    <property type="term" value="C:membrane"/>
    <property type="evidence" value="ECO:0007669"/>
    <property type="project" value="GOC"/>
</dbReference>
<organism evidence="5 6">
    <name type="scientific">Chlorobium limicola</name>
    <dbReference type="NCBI Taxonomy" id="1092"/>
    <lineage>
        <taxon>Bacteria</taxon>
        <taxon>Pseudomonadati</taxon>
        <taxon>Chlorobiota</taxon>
        <taxon>Chlorobiia</taxon>
        <taxon>Chlorobiales</taxon>
        <taxon>Chlorobiaceae</taxon>
        <taxon>Chlorobium/Pelodictyon group</taxon>
        <taxon>Chlorobium</taxon>
    </lineage>
</organism>
<dbReference type="CDD" id="cd06442">
    <property type="entry name" value="DPM1_like"/>
    <property type="match status" value="1"/>
</dbReference>
<dbReference type="InterPro" id="IPR029044">
    <property type="entry name" value="Nucleotide-diphossugar_trans"/>
</dbReference>
<evidence type="ECO:0000256" key="1">
    <source>
        <dbReference type="ARBA" id="ARBA00006739"/>
    </source>
</evidence>
<keyword evidence="6" id="KW-1185">Reference proteome</keyword>
<evidence type="ECO:0000256" key="3">
    <source>
        <dbReference type="ARBA" id="ARBA00022679"/>
    </source>
</evidence>
<dbReference type="Pfam" id="PF00535">
    <property type="entry name" value="Glycos_transf_2"/>
    <property type="match status" value="1"/>
</dbReference>
<dbReference type="GO" id="GO:0004582">
    <property type="term" value="F:dolichyl-phosphate beta-D-mannosyltransferase activity"/>
    <property type="evidence" value="ECO:0007669"/>
    <property type="project" value="InterPro"/>
</dbReference>
<keyword evidence="2 5" id="KW-0328">Glycosyltransferase</keyword>
<comment type="similarity">
    <text evidence="1">Belongs to the glycosyltransferase 2 family.</text>
</comment>
<gene>
    <name evidence="5" type="ORF">ASB62_07555</name>
</gene>
<accession>A0A101J9L6</accession>
<dbReference type="InterPro" id="IPR039528">
    <property type="entry name" value="DPM1-like"/>
</dbReference>
<keyword evidence="3 5" id="KW-0808">Transferase</keyword>
<evidence type="ECO:0000313" key="6">
    <source>
        <dbReference type="Proteomes" id="UP000053937"/>
    </source>
</evidence>
<evidence type="ECO:0000256" key="2">
    <source>
        <dbReference type="ARBA" id="ARBA00022676"/>
    </source>
</evidence>
<protein>
    <submittedName>
        <fullName evidence="5">Dolichyl-phosphate beta-D-mannosyltransferase</fullName>
    </submittedName>
</protein>
<dbReference type="RefSeq" id="WP_059139308.1">
    <property type="nucleotide sequence ID" value="NZ_LMBR01000190.1"/>
</dbReference>
<dbReference type="SUPFAM" id="SSF53448">
    <property type="entry name" value="Nucleotide-diphospho-sugar transferases"/>
    <property type="match status" value="1"/>
</dbReference>
<dbReference type="PANTHER" id="PTHR43398:SF1">
    <property type="entry name" value="DOLICHOL-PHOSPHATE MANNOSYLTRANSFERASE SUBUNIT 1"/>
    <property type="match status" value="1"/>
</dbReference>
<dbReference type="PANTHER" id="PTHR43398">
    <property type="entry name" value="DOLICHOL-PHOSPHATE MANNOSYLTRANSFERASE SUBUNIT 1"/>
    <property type="match status" value="1"/>
</dbReference>
<dbReference type="OrthoDB" id="9810303at2"/>
<dbReference type="FunFam" id="3.90.550.10:FF:000122">
    <property type="entry name" value="Dolichol-phosphate mannosyltransferase subunit 1"/>
    <property type="match status" value="1"/>
</dbReference>
<dbReference type="InterPro" id="IPR001173">
    <property type="entry name" value="Glyco_trans_2-like"/>
</dbReference>
<dbReference type="EMBL" id="LMBR01000190">
    <property type="protein sequence ID" value="KUL22770.1"/>
    <property type="molecule type" value="Genomic_DNA"/>
</dbReference>
<evidence type="ECO:0000259" key="4">
    <source>
        <dbReference type="Pfam" id="PF00535"/>
    </source>
</evidence>
<evidence type="ECO:0000313" key="5">
    <source>
        <dbReference type="EMBL" id="KUL22770.1"/>
    </source>
</evidence>
<name>A0A101J9L6_CHLLI</name>